<reference evidence="1" key="4">
    <citation type="submission" date="2015-11" db="EMBL/GenBank/DDBJ databases">
        <authorList>
            <consortium name="FlyBase"/>
        </authorList>
    </citation>
    <scope>NUCLEOTIDE SEQUENCE</scope>
    <source>
        <strain evidence="1">MV2-25</strain>
    </source>
</reference>
<reference evidence="1" key="3">
    <citation type="journal article" date="2012" name="PLoS ONE">
        <title>Mind the gap: upgrading genomes with Pacific Biosciences RS long-read sequencing technology.</title>
        <authorList>
            <person name="English A.C."/>
            <person name="Richards S."/>
            <person name="Han Y."/>
            <person name="Wang M."/>
            <person name="Vee V."/>
            <person name="Qu J."/>
            <person name="Qin X."/>
            <person name="Muzny D.M."/>
            <person name="Reid J.G."/>
            <person name="Worley K.C."/>
            <person name="Gibbs R.A."/>
        </authorList>
    </citation>
    <scope>NUCLEOTIDE SEQUENCE</scope>
    <source>
        <strain evidence="1">MV2-25</strain>
    </source>
</reference>
<dbReference type="Bgee" id="FBgn0271590">
    <property type="expression patterns" value="Expressed in female reproductive system and 2 other cell types or tissues"/>
</dbReference>
<evidence type="ECO:0000313" key="1">
    <source>
        <dbReference type="EMBL" id="KRT05252.1"/>
    </source>
</evidence>
<sequence>MFSACGKPRYYKTTPALFSGCLDYIFCQQDRFELLQCLPLPTEEQLTRSYCYYHLSVFPSDHICTGSPI</sequence>
<dbReference type="AlphaFoldDB" id="A0A0R3NW88"/>
<reference evidence="1" key="1">
    <citation type="journal article" date="2005" name="Genome Res.">
        <title>Comparative genome sequencing of Drosophila pseudoobscura: chromosomal, gene, and cis-element evolution.</title>
        <authorList>
            <person name="Richards S."/>
            <person name="Liu Y."/>
            <person name="Bettencourt B.R."/>
            <person name="Hradecky P."/>
            <person name="Letovsky S."/>
            <person name="Nielsen R."/>
            <person name="Thornton K."/>
            <person name="Hubisz M.J."/>
            <person name="Chen R."/>
            <person name="Meisel R.P."/>
            <person name="Couronne O."/>
            <person name="Hua S."/>
            <person name="Smith M.A."/>
            <person name="Zhang P."/>
            <person name="Liu J."/>
            <person name="Bussemaker H.J."/>
            <person name="van Batenburg M.F."/>
            <person name="Howells S.L."/>
            <person name="Scherer S.E."/>
            <person name="Sodergren E."/>
            <person name="Matthews B.B."/>
            <person name="Crosby M.A."/>
            <person name="Schroeder A.J."/>
            <person name="Ortiz-Barrientos D."/>
            <person name="Rives C.M."/>
            <person name="Metzker M.L."/>
            <person name="Muzny D.M."/>
            <person name="Scott G."/>
            <person name="Steffen D."/>
            <person name="Wheeler D.A."/>
            <person name="Worley K.C."/>
            <person name="Havlak P."/>
            <person name="Durbin K.J."/>
            <person name="Egan A."/>
            <person name="Gill R."/>
            <person name="Hume J."/>
            <person name="Morgan M.B."/>
            <person name="Miner G."/>
            <person name="Hamilton C."/>
            <person name="Huang Y."/>
            <person name="Waldron L."/>
            <person name="Verduzco D."/>
            <person name="Clerc-Blankenburg K.P."/>
            <person name="Dubchak I."/>
            <person name="Noor M.A."/>
            <person name="Anderson W."/>
            <person name="White K.P."/>
            <person name="Clark A.G."/>
            <person name="Schaeffer S.W."/>
            <person name="Gelbart W."/>
            <person name="Weinstock G.M."/>
            <person name="Gibbs R.A."/>
        </authorList>
    </citation>
    <scope>NUCLEOTIDE SEQUENCE [LARGE SCALE GENOMIC DNA]</scope>
    <source>
        <strain evidence="1">MV2-25</strain>
    </source>
</reference>
<organism evidence="1">
    <name type="scientific">Drosophila pseudoobscura pseudoobscura</name>
    <name type="common">Fruit fly</name>
    <dbReference type="NCBI Taxonomy" id="46245"/>
    <lineage>
        <taxon>Eukaryota</taxon>
        <taxon>Metazoa</taxon>
        <taxon>Ecdysozoa</taxon>
        <taxon>Arthropoda</taxon>
        <taxon>Hexapoda</taxon>
        <taxon>Insecta</taxon>
        <taxon>Pterygota</taxon>
        <taxon>Neoptera</taxon>
        <taxon>Endopterygota</taxon>
        <taxon>Diptera</taxon>
        <taxon>Brachycera</taxon>
        <taxon>Muscomorpha</taxon>
        <taxon>Ephydroidea</taxon>
        <taxon>Drosophilidae</taxon>
        <taxon>Drosophila</taxon>
        <taxon>Sophophora</taxon>
    </lineage>
</organism>
<protein>
    <submittedName>
        <fullName evidence="1">Uncharacterized protein</fullName>
    </submittedName>
</protein>
<accession>A0A0R3NW88</accession>
<proteinExistence type="predicted"/>
<gene>
    <name evidence="1" type="primary">Dpse\GA31183</name>
    <name evidence="1" type="ORF">Dpse_GA31183</name>
</gene>
<dbReference type="Gene3D" id="4.10.60.20">
    <property type="match status" value="1"/>
</dbReference>
<dbReference type="EMBL" id="CH475441">
    <property type="protein sequence ID" value="KRT05252.1"/>
    <property type="molecule type" value="Genomic_DNA"/>
</dbReference>
<reference evidence="1" key="2">
    <citation type="journal article" date="2007" name="Nature">
        <title>Evolution of genes and genomes on the Drosophila phylogeny.</title>
        <authorList>
            <consortium name="Drosophila 12 Genomes Consortium"/>
            <person name="Clark A.G."/>
            <person name="Eisen M.B."/>
            <person name="Smith D.R."/>
            <person name="Bergman C.M."/>
            <person name="Oliver B."/>
            <person name="Markow T.A."/>
            <person name="Kaufman T.C."/>
            <person name="Kellis M."/>
            <person name="Gelbart W."/>
            <person name="Iyer V.N."/>
            <person name="Pollard D.A."/>
            <person name="Sackton T.B."/>
            <person name="Larracuente A.M."/>
            <person name="Singh N.D."/>
            <person name="Abad J.P."/>
            <person name="Abt D.N."/>
            <person name="Adryan B."/>
            <person name="Aguade M."/>
            <person name="Akashi H."/>
            <person name="Anderson W.W."/>
            <person name="Aquadro C.F."/>
            <person name="Ardell D.H."/>
            <person name="Arguello R."/>
            <person name="Artieri C.G."/>
            <person name="Barbash D.A."/>
            <person name="Barker D."/>
            <person name="Barsanti P."/>
            <person name="Batterham P."/>
            <person name="Batzoglou S."/>
            <person name="Begun D."/>
            <person name="Bhutkar A."/>
            <person name="Blanco E."/>
            <person name="Bosak S.A."/>
            <person name="Bradley R.K."/>
            <person name="Brand A.D."/>
            <person name="Brent M.R."/>
            <person name="Brooks A.N."/>
            <person name="Brown R.H."/>
            <person name="Butlin R.K."/>
            <person name="Caggese C."/>
            <person name="Calvi B.R."/>
            <person name="Bernardo de Carvalho A."/>
            <person name="Caspi A."/>
            <person name="Castrezana S."/>
            <person name="Celniker S.E."/>
            <person name="Chang J.L."/>
            <person name="Chapple C."/>
            <person name="Chatterji S."/>
            <person name="Chinwalla A."/>
            <person name="Civetta A."/>
            <person name="Clifton S.W."/>
            <person name="Comeron J.M."/>
            <person name="Costello J.C."/>
            <person name="Coyne J.A."/>
            <person name="Daub J."/>
            <person name="David R.G."/>
            <person name="Delcher A.L."/>
            <person name="Delehaunty K."/>
            <person name="Do C.B."/>
            <person name="Ebling H."/>
            <person name="Edwards K."/>
            <person name="Eickbush T."/>
            <person name="Evans J.D."/>
            <person name="Filipski A."/>
            <person name="Findeiss S."/>
            <person name="Freyhult E."/>
            <person name="Fulton L."/>
            <person name="Fulton R."/>
            <person name="Garcia A.C."/>
            <person name="Gardiner A."/>
            <person name="Garfield D.A."/>
            <person name="Garvin B.E."/>
            <person name="Gibson G."/>
            <person name="Gilbert D."/>
            <person name="Gnerre S."/>
            <person name="Godfrey J."/>
            <person name="Good R."/>
            <person name="Gotea V."/>
            <person name="Gravely B."/>
            <person name="Greenberg A.J."/>
            <person name="Griffiths-Jones S."/>
            <person name="Gross S."/>
            <person name="Guigo R."/>
            <person name="Gustafson E.A."/>
            <person name="Haerty W."/>
            <person name="Hahn M.W."/>
            <person name="Halligan D.L."/>
            <person name="Halpern A.L."/>
            <person name="Halter G.M."/>
            <person name="Han M.V."/>
            <person name="Heger A."/>
            <person name="Hillier L."/>
            <person name="Hinrichs A.S."/>
            <person name="Holmes I."/>
            <person name="Hoskins R.A."/>
            <person name="Hubisz M.J."/>
            <person name="Hultmark D."/>
            <person name="Huntley M.A."/>
            <person name="Jaffe D.B."/>
            <person name="Jagadeeshan S."/>
            <person name="Jeck W.R."/>
            <person name="Johnson J."/>
            <person name="Jones C.D."/>
            <person name="Jordan W.C."/>
            <person name="Karpen G.H."/>
            <person name="Kataoka E."/>
            <person name="Keightley P.D."/>
            <person name="Kheradpour P."/>
            <person name="Kirkness E.F."/>
            <person name="Koerich L.B."/>
            <person name="Kristiansen K."/>
            <person name="Kudrna D."/>
            <person name="Kulathinal R.J."/>
            <person name="Kumar S."/>
            <person name="Kwok R."/>
            <person name="Lander E."/>
            <person name="Langley C.H."/>
            <person name="Lapoint R."/>
            <person name="Lazzaro B.P."/>
            <person name="Lee S.J."/>
            <person name="Levesque L."/>
            <person name="Li R."/>
            <person name="Lin C.F."/>
            <person name="Lin M.F."/>
            <person name="Lindblad-Toh K."/>
            <person name="Llopart A."/>
            <person name="Long M."/>
            <person name="Low L."/>
            <person name="Lozovsky E."/>
            <person name="Lu J."/>
            <person name="Luo M."/>
            <person name="Machado C.A."/>
            <person name="Makalowski W."/>
            <person name="Marzo M."/>
            <person name="Matsuda M."/>
            <person name="Matzkin L."/>
            <person name="McAllister B."/>
            <person name="McBride C.S."/>
            <person name="McKernan B."/>
            <person name="McKernan K."/>
            <person name="Mendez-Lago M."/>
            <person name="Minx P."/>
            <person name="Mollenhauer M.U."/>
            <person name="Montooth K."/>
            <person name="Mount S.M."/>
            <person name="Mu X."/>
            <person name="Myers E."/>
            <person name="Negre B."/>
            <person name="Newfeld S."/>
            <person name="Nielsen R."/>
            <person name="Noor M.A."/>
            <person name="O'Grady P."/>
            <person name="Pachter L."/>
            <person name="Papaceit M."/>
            <person name="Parisi M.J."/>
            <person name="Parisi M."/>
            <person name="Parts L."/>
            <person name="Pedersen J.S."/>
            <person name="Pesole G."/>
            <person name="Phillippy A.M."/>
            <person name="Ponting C.P."/>
            <person name="Pop M."/>
            <person name="Porcelli D."/>
            <person name="Powell J.R."/>
            <person name="Prohaska S."/>
            <person name="Pruitt K."/>
            <person name="Puig M."/>
            <person name="Quesneville H."/>
            <person name="Ram K.R."/>
            <person name="Rand D."/>
            <person name="Rasmussen M.D."/>
            <person name="Reed L.K."/>
            <person name="Reenan R."/>
            <person name="Reily A."/>
            <person name="Remington K.A."/>
            <person name="Rieger T.T."/>
            <person name="Ritchie M.G."/>
            <person name="Robin C."/>
            <person name="Rogers Y.H."/>
            <person name="Rohde C."/>
            <person name="Rozas J."/>
            <person name="Rubenfield M.J."/>
            <person name="Ruiz A."/>
            <person name="Russo S."/>
            <person name="Salzberg S.L."/>
            <person name="Sanchez-Gracia A."/>
            <person name="Saranga D.J."/>
            <person name="Sato H."/>
            <person name="Schaeffer S.W."/>
            <person name="Schatz M.C."/>
            <person name="Schlenke T."/>
            <person name="Schwartz R."/>
            <person name="Segarra C."/>
            <person name="Singh R.S."/>
            <person name="Sirot L."/>
            <person name="Sirota M."/>
            <person name="Sisneros N.B."/>
            <person name="Smith C.D."/>
            <person name="Smith T.F."/>
            <person name="Spieth J."/>
            <person name="Stage D.E."/>
            <person name="Stark A."/>
            <person name="Stephan W."/>
            <person name="Strausberg R.L."/>
            <person name="Strempel S."/>
            <person name="Sturgill D."/>
            <person name="Sutton G."/>
            <person name="Sutton G.G."/>
            <person name="Tao W."/>
            <person name="Teichmann S."/>
            <person name="Tobari Y.N."/>
            <person name="Tomimura Y."/>
            <person name="Tsolas J.M."/>
            <person name="Valente V.L."/>
            <person name="Venter E."/>
            <person name="Venter J.C."/>
            <person name="Vicario S."/>
            <person name="Vieira F.G."/>
            <person name="Vilella A.J."/>
            <person name="Villasante A."/>
            <person name="Walenz B."/>
            <person name="Wang J."/>
            <person name="Wasserman M."/>
            <person name="Watts T."/>
            <person name="Wilson D."/>
            <person name="Wilson R.K."/>
            <person name="Wing R.A."/>
            <person name="Wolfner M.F."/>
            <person name="Wong A."/>
            <person name="Wong G.K."/>
            <person name="Wu C.I."/>
            <person name="Wu G."/>
            <person name="Yamamoto D."/>
            <person name="Yang H.P."/>
            <person name="Yang S.P."/>
            <person name="Yorke J.A."/>
            <person name="Yoshida K."/>
            <person name="Zdobnov E."/>
            <person name="Zhang P."/>
            <person name="Zhang Y."/>
            <person name="Zimin A.V."/>
            <person name="Baldwin J."/>
            <person name="Abdouelleil A."/>
            <person name="Abdulkadir J."/>
            <person name="Abebe A."/>
            <person name="Abera B."/>
            <person name="Abreu J."/>
            <person name="Acer S.C."/>
            <person name="Aftuck L."/>
            <person name="Alexander A."/>
            <person name="An P."/>
            <person name="Anderson E."/>
            <person name="Anderson S."/>
            <person name="Arachi H."/>
            <person name="Azer M."/>
            <person name="Bachantsang P."/>
            <person name="Barry A."/>
            <person name="Bayul T."/>
            <person name="Berlin A."/>
            <person name="Bessette D."/>
            <person name="Bloom T."/>
            <person name="Blye J."/>
            <person name="Boguslavskiy L."/>
            <person name="Bonnet C."/>
            <person name="Boukhgalter B."/>
            <person name="Bourzgui I."/>
            <person name="Brown A."/>
            <person name="Cahill P."/>
            <person name="Channer S."/>
            <person name="Cheshatsang Y."/>
            <person name="Chuda L."/>
            <person name="Citroen M."/>
            <person name="Collymore A."/>
            <person name="Cooke P."/>
            <person name="Costello M."/>
            <person name="D'Aco K."/>
            <person name="Daza R."/>
            <person name="De Haan G."/>
            <person name="DeGray S."/>
            <person name="DeMaso C."/>
            <person name="Dhargay N."/>
            <person name="Dooley K."/>
            <person name="Dooley E."/>
            <person name="Doricent M."/>
            <person name="Dorje P."/>
            <person name="Dorjee K."/>
            <person name="Dupes A."/>
            <person name="Elong R."/>
            <person name="Falk J."/>
            <person name="Farina A."/>
            <person name="Faro S."/>
            <person name="Ferguson D."/>
            <person name="Fisher S."/>
            <person name="Foley C.D."/>
            <person name="Franke A."/>
            <person name="Friedrich D."/>
            <person name="Gadbois L."/>
            <person name="Gearin G."/>
            <person name="Gearin C.R."/>
            <person name="Giannoukos G."/>
            <person name="Goode T."/>
            <person name="Graham J."/>
            <person name="Grandbois E."/>
            <person name="Grewal S."/>
            <person name="Gyaltsen K."/>
            <person name="Hafez N."/>
            <person name="Hagos B."/>
            <person name="Hall J."/>
            <person name="Henson C."/>
            <person name="Hollinger A."/>
            <person name="Honan T."/>
            <person name="Huard M.D."/>
            <person name="Hughes L."/>
            <person name="Hurhula B."/>
            <person name="Husby M.E."/>
            <person name="Kamat A."/>
            <person name="Kanga B."/>
            <person name="Kashin S."/>
            <person name="Khazanovich D."/>
            <person name="Kisner P."/>
            <person name="Lance K."/>
            <person name="Lara M."/>
            <person name="Lee W."/>
            <person name="Lennon N."/>
            <person name="Letendre F."/>
            <person name="LeVine R."/>
            <person name="Lipovsky A."/>
            <person name="Liu X."/>
            <person name="Liu J."/>
            <person name="Liu S."/>
            <person name="Lokyitsang T."/>
            <person name="Lokyitsang Y."/>
            <person name="Lubonja R."/>
            <person name="Lui A."/>
            <person name="MacDonald P."/>
            <person name="Magnisalis V."/>
            <person name="Maru K."/>
            <person name="Matthews C."/>
            <person name="McCusker W."/>
            <person name="McDonough S."/>
            <person name="Mehta T."/>
            <person name="Meldrim J."/>
            <person name="Meneus L."/>
            <person name="Mihai O."/>
            <person name="Mihalev A."/>
            <person name="Mihova T."/>
            <person name="Mittelman R."/>
            <person name="Mlenga V."/>
            <person name="Montmayeur A."/>
            <person name="Mulrain L."/>
            <person name="Navidi A."/>
            <person name="Naylor J."/>
            <person name="Negash T."/>
            <person name="Nguyen T."/>
            <person name="Nguyen N."/>
            <person name="Nicol R."/>
            <person name="Norbu C."/>
            <person name="Norbu N."/>
            <person name="Novod N."/>
            <person name="O'Neill B."/>
            <person name="Osman S."/>
            <person name="Markiewicz E."/>
            <person name="Oyono O.L."/>
            <person name="Patti C."/>
            <person name="Phunkhang P."/>
            <person name="Pierre F."/>
            <person name="Priest M."/>
            <person name="Raghuraman S."/>
            <person name="Rege F."/>
            <person name="Reyes R."/>
            <person name="Rise C."/>
            <person name="Rogov P."/>
            <person name="Ross K."/>
            <person name="Ryan E."/>
            <person name="Settipalli S."/>
            <person name="Shea T."/>
            <person name="Sherpa N."/>
            <person name="Shi L."/>
            <person name="Shih D."/>
            <person name="Sparrow T."/>
            <person name="Spaulding J."/>
            <person name="Stalker J."/>
            <person name="Stange-Thomann N."/>
            <person name="Stavropoulos S."/>
            <person name="Stone C."/>
            <person name="Strader C."/>
            <person name="Tesfaye S."/>
            <person name="Thomson T."/>
            <person name="Thoulutsang Y."/>
            <person name="Thoulutsang D."/>
            <person name="Topham K."/>
            <person name="Topping I."/>
            <person name="Tsamla T."/>
            <person name="Vassiliev H."/>
            <person name="Vo A."/>
            <person name="Wangchuk T."/>
            <person name="Wangdi T."/>
            <person name="Weiand M."/>
            <person name="Wilkinson J."/>
            <person name="Wilson A."/>
            <person name="Yadav S."/>
            <person name="Young G."/>
            <person name="Yu Q."/>
            <person name="Zembek L."/>
            <person name="Zhong D."/>
            <person name="Zimmer A."/>
            <person name="Zwirko Z."/>
            <person name="Jaffe D.B."/>
            <person name="Alvarez P."/>
            <person name="Brockman W."/>
            <person name="Butler J."/>
            <person name="Chin C."/>
            <person name="Gnerre S."/>
            <person name="Grabherr M."/>
            <person name="Kleber M."/>
            <person name="Mauceli E."/>
            <person name="MacCallum I."/>
        </authorList>
    </citation>
    <scope>NUCLEOTIDE SEQUENCE [LARGE SCALE GENOMIC DNA]</scope>
    <source>
        <strain evidence="1">MV2-25</strain>
    </source>
</reference>
<dbReference type="SMR" id="A0A0R3NW88"/>
<name>A0A0R3NW88_DROPS</name>
<dbReference type="ExpressionAtlas" id="A0A0R3NW88">
    <property type="expression patterns" value="baseline"/>
</dbReference>